<proteinExistence type="predicted"/>
<keyword evidence="2" id="KW-1185">Reference proteome</keyword>
<name>A0A9D4KNE3_DREPO</name>
<protein>
    <submittedName>
        <fullName evidence="1">Uncharacterized protein</fullName>
    </submittedName>
</protein>
<reference evidence="1" key="1">
    <citation type="journal article" date="2019" name="bioRxiv">
        <title>The Genome of the Zebra Mussel, Dreissena polymorpha: A Resource for Invasive Species Research.</title>
        <authorList>
            <person name="McCartney M.A."/>
            <person name="Auch B."/>
            <person name="Kono T."/>
            <person name="Mallez S."/>
            <person name="Zhang Y."/>
            <person name="Obille A."/>
            <person name="Becker A."/>
            <person name="Abrahante J.E."/>
            <person name="Garbe J."/>
            <person name="Badalamenti J.P."/>
            <person name="Herman A."/>
            <person name="Mangelson H."/>
            <person name="Liachko I."/>
            <person name="Sullivan S."/>
            <person name="Sone E.D."/>
            <person name="Koren S."/>
            <person name="Silverstein K.A.T."/>
            <person name="Beckman K.B."/>
            <person name="Gohl D.M."/>
        </authorList>
    </citation>
    <scope>NUCLEOTIDE SEQUENCE</scope>
    <source>
        <strain evidence="1">Duluth1</strain>
        <tissue evidence="1">Whole animal</tissue>
    </source>
</reference>
<dbReference type="Proteomes" id="UP000828390">
    <property type="component" value="Unassembled WGS sequence"/>
</dbReference>
<accession>A0A9D4KNE3</accession>
<organism evidence="1 2">
    <name type="scientific">Dreissena polymorpha</name>
    <name type="common">Zebra mussel</name>
    <name type="synonym">Mytilus polymorpha</name>
    <dbReference type="NCBI Taxonomy" id="45954"/>
    <lineage>
        <taxon>Eukaryota</taxon>
        <taxon>Metazoa</taxon>
        <taxon>Spiralia</taxon>
        <taxon>Lophotrochozoa</taxon>
        <taxon>Mollusca</taxon>
        <taxon>Bivalvia</taxon>
        <taxon>Autobranchia</taxon>
        <taxon>Heteroconchia</taxon>
        <taxon>Euheterodonta</taxon>
        <taxon>Imparidentia</taxon>
        <taxon>Neoheterodontei</taxon>
        <taxon>Myida</taxon>
        <taxon>Dreissenoidea</taxon>
        <taxon>Dreissenidae</taxon>
        <taxon>Dreissena</taxon>
    </lineage>
</organism>
<gene>
    <name evidence="1" type="ORF">DPMN_116647</name>
</gene>
<evidence type="ECO:0000313" key="2">
    <source>
        <dbReference type="Proteomes" id="UP000828390"/>
    </source>
</evidence>
<evidence type="ECO:0000313" key="1">
    <source>
        <dbReference type="EMBL" id="KAH3843140.1"/>
    </source>
</evidence>
<dbReference type="AlphaFoldDB" id="A0A9D4KNE3"/>
<dbReference type="EMBL" id="JAIWYP010000004">
    <property type="protein sequence ID" value="KAH3843140.1"/>
    <property type="molecule type" value="Genomic_DNA"/>
</dbReference>
<sequence length="85" mass="9152">MVLVLFSSWQETVDNHHNGVSGTMWHASGNHNGPGRQKIFNRSFEQNANAHAKDDAPKSNNVTINALVSATTGLKGSIKSFSSSN</sequence>
<comment type="caution">
    <text evidence="1">The sequence shown here is derived from an EMBL/GenBank/DDBJ whole genome shotgun (WGS) entry which is preliminary data.</text>
</comment>
<reference evidence="1" key="2">
    <citation type="submission" date="2020-11" db="EMBL/GenBank/DDBJ databases">
        <authorList>
            <person name="McCartney M.A."/>
            <person name="Auch B."/>
            <person name="Kono T."/>
            <person name="Mallez S."/>
            <person name="Becker A."/>
            <person name="Gohl D.M."/>
            <person name="Silverstein K.A.T."/>
            <person name="Koren S."/>
            <person name="Bechman K.B."/>
            <person name="Herman A."/>
            <person name="Abrahante J.E."/>
            <person name="Garbe J."/>
        </authorList>
    </citation>
    <scope>NUCLEOTIDE SEQUENCE</scope>
    <source>
        <strain evidence="1">Duluth1</strain>
        <tissue evidence="1">Whole animal</tissue>
    </source>
</reference>